<dbReference type="Proteomes" id="UP001329430">
    <property type="component" value="Chromosome 3"/>
</dbReference>
<dbReference type="PROSITE" id="PS51420">
    <property type="entry name" value="RHO"/>
    <property type="match status" value="1"/>
</dbReference>
<dbReference type="AlphaFoldDB" id="A0AAN7ZJD7"/>
<dbReference type="GO" id="GO:0035006">
    <property type="term" value="P:melanization defense response"/>
    <property type="evidence" value="ECO:0007669"/>
    <property type="project" value="UniProtKB-ARBA"/>
</dbReference>
<dbReference type="PRINTS" id="PR00449">
    <property type="entry name" value="RASTRNSFRMNG"/>
</dbReference>
<dbReference type="InterPro" id="IPR005225">
    <property type="entry name" value="Small_GTP-bd"/>
</dbReference>
<gene>
    <name evidence="3" type="ORF">RI129_004471</name>
</gene>
<dbReference type="GO" id="GO:0005525">
    <property type="term" value="F:GTP binding"/>
    <property type="evidence" value="ECO:0007669"/>
    <property type="project" value="UniProtKB-KW"/>
</dbReference>
<dbReference type="SMART" id="SM00174">
    <property type="entry name" value="RHO"/>
    <property type="match status" value="1"/>
</dbReference>
<dbReference type="InterPro" id="IPR003578">
    <property type="entry name" value="Small_GTPase_Rho"/>
</dbReference>
<organism evidence="3 4">
    <name type="scientific">Pyrocoelia pectoralis</name>
    <dbReference type="NCBI Taxonomy" id="417401"/>
    <lineage>
        <taxon>Eukaryota</taxon>
        <taxon>Metazoa</taxon>
        <taxon>Ecdysozoa</taxon>
        <taxon>Arthropoda</taxon>
        <taxon>Hexapoda</taxon>
        <taxon>Insecta</taxon>
        <taxon>Pterygota</taxon>
        <taxon>Neoptera</taxon>
        <taxon>Endopterygota</taxon>
        <taxon>Coleoptera</taxon>
        <taxon>Polyphaga</taxon>
        <taxon>Elateriformia</taxon>
        <taxon>Elateroidea</taxon>
        <taxon>Lampyridae</taxon>
        <taxon>Lampyrinae</taxon>
        <taxon>Pyrocoelia</taxon>
    </lineage>
</organism>
<dbReference type="SUPFAM" id="SSF52540">
    <property type="entry name" value="P-loop containing nucleoside triphosphate hydrolases"/>
    <property type="match status" value="1"/>
</dbReference>
<dbReference type="SMART" id="SM00173">
    <property type="entry name" value="RAS"/>
    <property type="match status" value="1"/>
</dbReference>
<dbReference type="GO" id="GO:0035099">
    <property type="term" value="P:hemocyte migration"/>
    <property type="evidence" value="ECO:0007669"/>
    <property type="project" value="UniProtKB-ARBA"/>
</dbReference>
<dbReference type="SMART" id="SM00175">
    <property type="entry name" value="RAB"/>
    <property type="match status" value="1"/>
</dbReference>
<dbReference type="InterPro" id="IPR027417">
    <property type="entry name" value="P-loop_NTPase"/>
</dbReference>
<dbReference type="InterPro" id="IPR001806">
    <property type="entry name" value="Small_GTPase"/>
</dbReference>
<dbReference type="GO" id="GO:0001667">
    <property type="term" value="P:ameboidal-type cell migration"/>
    <property type="evidence" value="ECO:0007669"/>
    <property type="project" value="UniProtKB-ARBA"/>
</dbReference>
<comment type="caution">
    <text evidence="3">The sequence shown here is derived from an EMBL/GenBank/DDBJ whole genome shotgun (WGS) entry which is preliminary data.</text>
</comment>
<keyword evidence="4" id="KW-1185">Reference proteome</keyword>
<dbReference type="Gene3D" id="3.40.50.300">
    <property type="entry name" value="P-loop containing nucleotide triphosphate hydrolases"/>
    <property type="match status" value="1"/>
</dbReference>
<dbReference type="GO" id="GO:0007264">
    <property type="term" value="P:small GTPase-mediated signal transduction"/>
    <property type="evidence" value="ECO:0007669"/>
    <property type="project" value="InterPro"/>
</dbReference>
<dbReference type="PROSITE" id="PS51419">
    <property type="entry name" value="RAB"/>
    <property type="match status" value="1"/>
</dbReference>
<name>A0AAN7ZJD7_9COLE</name>
<dbReference type="PANTHER" id="PTHR24072">
    <property type="entry name" value="RHO FAMILY GTPASE"/>
    <property type="match status" value="1"/>
</dbReference>
<keyword evidence="1" id="KW-0547">Nucleotide-binding</keyword>
<proteinExistence type="predicted"/>
<evidence type="ECO:0000256" key="1">
    <source>
        <dbReference type="ARBA" id="ARBA00022741"/>
    </source>
</evidence>
<dbReference type="EMBL" id="JAVRBK010000003">
    <property type="protein sequence ID" value="KAK5646007.1"/>
    <property type="molecule type" value="Genomic_DNA"/>
</dbReference>
<dbReference type="NCBIfam" id="TIGR00231">
    <property type="entry name" value="small_GTP"/>
    <property type="match status" value="1"/>
</dbReference>
<accession>A0AAN7ZJD7</accession>
<evidence type="ECO:0000256" key="2">
    <source>
        <dbReference type="ARBA" id="ARBA00023134"/>
    </source>
</evidence>
<dbReference type="GO" id="GO:0022412">
    <property type="term" value="P:cellular process involved in reproduction in multicellular organism"/>
    <property type="evidence" value="ECO:0007669"/>
    <property type="project" value="UniProtKB-ARBA"/>
</dbReference>
<sequence>MRYAEDKFLFDYVPTVFDNYAATVAVGDEMYDFHLFDTAGQEDYSQLRKFTLENADIFIVCFSVVLWHSFINAREKWIPELQENFPMIPYMLLGTKTDLRYDRDTVEKLTAEGRSPITKEQGDMLAKELRALAYHECSALTRVGVYIF</sequence>
<protein>
    <submittedName>
        <fullName evidence="3">Uncharacterized protein</fullName>
    </submittedName>
</protein>
<keyword evidence="2" id="KW-0342">GTP-binding</keyword>
<dbReference type="GO" id="GO:0003924">
    <property type="term" value="F:GTPase activity"/>
    <property type="evidence" value="ECO:0007669"/>
    <property type="project" value="InterPro"/>
</dbReference>
<dbReference type="Pfam" id="PF00071">
    <property type="entry name" value="Ras"/>
    <property type="match status" value="1"/>
</dbReference>
<dbReference type="PROSITE" id="PS51421">
    <property type="entry name" value="RAS"/>
    <property type="match status" value="1"/>
</dbReference>
<evidence type="ECO:0000313" key="4">
    <source>
        <dbReference type="Proteomes" id="UP001329430"/>
    </source>
</evidence>
<evidence type="ECO:0000313" key="3">
    <source>
        <dbReference type="EMBL" id="KAK5646007.1"/>
    </source>
</evidence>
<reference evidence="3 4" key="1">
    <citation type="journal article" date="2024" name="Insects">
        <title>An Improved Chromosome-Level Genome Assembly of the Firefly Pyrocoelia pectoralis.</title>
        <authorList>
            <person name="Fu X."/>
            <person name="Meyer-Rochow V.B."/>
            <person name="Ballantyne L."/>
            <person name="Zhu X."/>
        </authorList>
    </citation>
    <scope>NUCLEOTIDE SEQUENCE [LARGE SCALE GENOMIC DNA]</scope>
    <source>
        <strain evidence="3">XCY_ONT2</strain>
    </source>
</reference>
<dbReference type="GO" id="GO:0003006">
    <property type="term" value="P:developmental process involved in reproduction"/>
    <property type="evidence" value="ECO:0007669"/>
    <property type="project" value="UniProtKB-ARBA"/>
</dbReference>
<dbReference type="CDD" id="cd00157">
    <property type="entry name" value="Rho"/>
    <property type="match status" value="1"/>
</dbReference>